<evidence type="ECO:0000313" key="1">
    <source>
        <dbReference type="EMBL" id="GAW92273.1"/>
    </source>
</evidence>
<dbReference type="EMBL" id="BDGJ01000065">
    <property type="protein sequence ID" value="GAW92273.1"/>
    <property type="molecule type" value="Genomic_DNA"/>
</dbReference>
<dbReference type="InterPro" id="IPR025617">
    <property type="entry name" value="YqzL"/>
</dbReference>
<dbReference type="RefSeq" id="WP_088553665.1">
    <property type="nucleotide sequence ID" value="NZ_BDGJ01000065.1"/>
</dbReference>
<dbReference type="AlphaFoldDB" id="A0A1Z5HRW7"/>
<evidence type="ECO:0000313" key="2">
    <source>
        <dbReference type="Proteomes" id="UP000197032"/>
    </source>
</evidence>
<evidence type="ECO:0008006" key="3">
    <source>
        <dbReference type="Google" id="ProtNLM"/>
    </source>
</evidence>
<dbReference type="Pfam" id="PF14006">
    <property type="entry name" value="YqzL"/>
    <property type="match status" value="1"/>
</dbReference>
<name>A0A1Z5HRW7_9FIRM</name>
<proteinExistence type="predicted"/>
<organism evidence="1 2">
    <name type="scientific">Calderihabitans maritimus</name>
    <dbReference type="NCBI Taxonomy" id="1246530"/>
    <lineage>
        <taxon>Bacteria</taxon>
        <taxon>Bacillati</taxon>
        <taxon>Bacillota</taxon>
        <taxon>Clostridia</taxon>
        <taxon>Neomoorellales</taxon>
        <taxon>Calderihabitantaceae</taxon>
        <taxon>Calderihabitans</taxon>
    </lineage>
</organism>
<protein>
    <recommendedName>
        <fullName evidence="3">YqzL family protein</fullName>
    </recommendedName>
</protein>
<gene>
    <name evidence="1" type="ORF">KKC1_14290</name>
</gene>
<comment type="caution">
    <text evidence="1">The sequence shown here is derived from an EMBL/GenBank/DDBJ whole genome shotgun (WGS) entry which is preliminary data.</text>
</comment>
<sequence length="30" mass="3783">MFWPADFFWRIFEKTGSITAYIIYRRLILQ</sequence>
<keyword evidence="2" id="KW-1185">Reference proteome</keyword>
<dbReference type="Proteomes" id="UP000197032">
    <property type="component" value="Unassembled WGS sequence"/>
</dbReference>
<accession>A0A1Z5HRW7</accession>
<reference evidence="2" key="1">
    <citation type="journal article" date="2017" name="Appl. Environ. Microbiol.">
        <title>Genomic analysis of Calderihabitans maritimus KKC1, a thermophilic hydrogenogenic carboxydotrophic bacterium isolated from marine sediment.</title>
        <authorList>
            <person name="Omae K."/>
            <person name="Yoneda Y."/>
            <person name="Fukuyama Y."/>
            <person name="Yoshida T."/>
            <person name="Sako Y."/>
        </authorList>
    </citation>
    <scope>NUCLEOTIDE SEQUENCE [LARGE SCALE GENOMIC DNA]</scope>
    <source>
        <strain evidence="2">KKC1</strain>
    </source>
</reference>